<comment type="subcellular location">
    <subcellularLocation>
        <location evidence="1 15">Mitochondrion membrane</location>
        <topology evidence="1 15">Multi-pass membrane protein</topology>
    </subcellularLocation>
</comment>
<evidence type="ECO:0000256" key="5">
    <source>
        <dbReference type="ARBA" id="ARBA00022448"/>
    </source>
</evidence>
<proteinExistence type="inferred from homology"/>
<keyword evidence="5 15" id="KW-0813">Transport</keyword>
<evidence type="ECO:0000256" key="11">
    <source>
        <dbReference type="ARBA" id="ARBA00023027"/>
    </source>
</evidence>
<evidence type="ECO:0000256" key="1">
    <source>
        <dbReference type="ARBA" id="ARBA00004225"/>
    </source>
</evidence>
<keyword evidence="11 15" id="KW-0520">NAD</keyword>
<keyword evidence="10 15" id="KW-1133">Transmembrane helix</keyword>
<keyword evidence="6 15" id="KW-0679">Respiratory chain</keyword>
<dbReference type="PANTHER" id="PTHR11435:SF1">
    <property type="entry name" value="NADH-UBIQUINONE OXIDOREDUCTASE CHAIN 6"/>
    <property type="match status" value="1"/>
</dbReference>
<evidence type="ECO:0000256" key="10">
    <source>
        <dbReference type="ARBA" id="ARBA00022989"/>
    </source>
</evidence>
<dbReference type="EC" id="7.1.1.2" evidence="3 15"/>
<keyword evidence="7 15" id="KW-0812">Transmembrane</keyword>
<accession>K9JW38</accession>
<comment type="function">
    <text evidence="15">Core subunit of the mitochondrial membrane respiratory chain NADH dehydrogenase (Complex I) which catalyzes electron transfer from NADH through the respiratory chain, using ubiquinone as an electron acceptor. Essential for the catalytic activity and assembly of complex I.</text>
</comment>
<evidence type="ECO:0000256" key="9">
    <source>
        <dbReference type="ARBA" id="ARBA00022982"/>
    </source>
</evidence>
<dbReference type="Pfam" id="PF00499">
    <property type="entry name" value="Oxidored_q3"/>
    <property type="match status" value="1"/>
</dbReference>
<dbReference type="EMBL" id="HQ896026">
    <property type="protein sequence ID" value="ADY86106.1"/>
    <property type="molecule type" value="Genomic_DNA"/>
</dbReference>
<evidence type="ECO:0000256" key="7">
    <source>
        <dbReference type="ARBA" id="ARBA00022692"/>
    </source>
</evidence>
<comment type="similarity">
    <text evidence="2 15">Belongs to the complex I subunit 6 family.</text>
</comment>
<evidence type="ECO:0000256" key="3">
    <source>
        <dbReference type="ARBA" id="ARBA00012944"/>
    </source>
</evidence>
<dbReference type="PANTHER" id="PTHR11435">
    <property type="entry name" value="NADH UBIQUINONE OXIDOREDUCTASE SUBUNIT ND6"/>
    <property type="match status" value="1"/>
</dbReference>
<keyword evidence="8 15" id="KW-1278">Translocase</keyword>
<name>K9JW38_CNELI</name>
<keyword evidence="16" id="KW-0732">Signal</keyword>
<dbReference type="InterPro" id="IPR050269">
    <property type="entry name" value="ComplexI_Subunit6"/>
</dbReference>
<evidence type="ECO:0000256" key="13">
    <source>
        <dbReference type="ARBA" id="ARBA00023136"/>
    </source>
</evidence>
<dbReference type="InterPro" id="IPR001457">
    <property type="entry name" value="NADH_UbQ/plastoQ_OxRdtase_su6"/>
</dbReference>
<evidence type="ECO:0000256" key="12">
    <source>
        <dbReference type="ARBA" id="ARBA00023128"/>
    </source>
</evidence>
<feature type="transmembrane region" description="Helical" evidence="15">
    <location>
        <begin position="129"/>
        <end position="158"/>
    </location>
</feature>
<evidence type="ECO:0000256" key="2">
    <source>
        <dbReference type="ARBA" id="ARBA00005698"/>
    </source>
</evidence>
<evidence type="ECO:0000256" key="14">
    <source>
        <dbReference type="ARBA" id="ARBA00049551"/>
    </source>
</evidence>
<keyword evidence="15" id="KW-0830">Ubiquinone</keyword>
<protein>
    <recommendedName>
        <fullName evidence="4 15">NADH-ubiquinone oxidoreductase chain 6</fullName>
        <ecNumber evidence="3 15">7.1.1.2</ecNumber>
    </recommendedName>
</protein>
<evidence type="ECO:0000256" key="4">
    <source>
        <dbReference type="ARBA" id="ARBA00021095"/>
    </source>
</evidence>
<dbReference type="GO" id="GO:0008137">
    <property type="term" value="F:NADH dehydrogenase (ubiquinone) activity"/>
    <property type="evidence" value="ECO:0007669"/>
    <property type="project" value="UniProtKB-UniRule"/>
</dbReference>
<geneLocation type="mitochondrion" evidence="17"/>
<feature type="transmembrane region" description="Helical" evidence="15">
    <location>
        <begin position="87"/>
        <end position="109"/>
    </location>
</feature>
<keyword evidence="13 15" id="KW-0472">Membrane</keyword>
<sequence length="172" mass="17045">MTYLVFLLLLCFGAGVVGVAAHPAPYFGVLGLVVGAAAGCGVLVSFGGSFGGLVLFLIYLGGMLVVFVYSTALAAEAYPVAWGDWSVLLRVGGFVLVGVLGAIGSGVVVDGGSGAALDGTGLFDLRGDFSGIVLLFSGGGGVLLVCGLGLLLALFVVLELTRGCGRGGLRTP</sequence>
<dbReference type="GO" id="GO:0031966">
    <property type="term" value="C:mitochondrial membrane"/>
    <property type="evidence" value="ECO:0007669"/>
    <property type="project" value="UniProtKB-SubCell"/>
</dbReference>
<evidence type="ECO:0000256" key="16">
    <source>
        <dbReference type="SAM" id="SignalP"/>
    </source>
</evidence>
<feature type="transmembrane region" description="Helical" evidence="15">
    <location>
        <begin position="53"/>
        <end position="75"/>
    </location>
</feature>
<comment type="catalytic activity">
    <reaction evidence="14 15">
        <text>a ubiquinone + NADH + 5 H(+)(in) = a ubiquinol + NAD(+) + 4 H(+)(out)</text>
        <dbReference type="Rhea" id="RHEA:29091"/>
        <dbReference type="Rhea" id="RHEA-COMP:9565"/>
        <dbReference type="Rhea" id="RHEA-COMP:9566"/>
        <dbReference type="ChEBI" id="CHEBI:15378"/>
        <dbReference type="ChEBI" id="CHEBI:16389"/>
        <dbReference type="ChEBI" id="CHEBI:17976"/>
        <dbReference type="ChEBI" id="CHEBI:57540"/>
        <dbReference type="ChEBI" id="CHEBI:57945"/>
        <dbReference type="EC" id="7.1.1.2"/>
    </reaction>
</comment>
<organism evidence="17">
    <name type="scientific">Cnemaspis limi</name>
    <name type="common">Tioman Island rock gecko</name>
    <dbReference type="NCBI Taxonomy" id="460617"/>
    <lineage>
        <taxon>Eukaryota</taxon>
        <taxon>Metazoa</taxon>
        <taxon>Chordata</taxon>
        <taxon>Craniata</taxon>
        <taxon>Vertebrata</taxon>
        <taxon>Euteleostomi</taxon>
        <taxon>Lepidosauria</taxon>
        <taxon>Squamata</taxon>
        <taxon>Bifurcata</taxon>
        <taxon>Gekkota</taxon>
        <taxon>Gekkonidae</taxon>
        <taxon>Gekkoninae</taxon>
        <taxon>Cnemaspis</taxon>
    </lineage>
</organism>
<feature type="chain" id="PRO_5003931995" description="NADH-ubiquinone oxidoreductase chain 6" evidence="16">
    <location>
        <begin position="22"/>
        <end position="172"/>
    </location>
</feature>
<feature type="signal peptide" evidence="16">
    <location>
        <begin position="1"/>
        <end position="21"/>
    </location>
</feature>
<reference evidence="17" key="1">
    <citation type="journal article" date="2014" name="Mitochondrial DNA">
        <title>Complete mitochondrial genome of the Tioman Island rock gecko, Cnemaspis limi (Sauria, Gekkota, Gekkonidae).</title>
        <authorList>
            <person name="Yan J."/>
            <person name="Tian C."/>
            <person name="Zhou J."/>
            <person name="Bauer A.M."/>
            <person name="Lee Grismer L."/>
            <person name="Zhou K."/>
        </authorList>
    </citation>
    <scope>NUCLEOTIDE SEQUENCE</scope>
    <source>
        <strain evidence="17">DMD-01</strain>
    </source>
</reference>
<keyword evidence="9 15" id="KW-0249">Electron transport</keyword>
<dbReference type="AlphaFoldDB" id="K9JW38"/>
<evidence type="ECO:0000256" key="15">
    <source>
        <dbReference type="RuleBase" id="RU004430"/>
    </source>
</evidence>
<evidence type="ECO:0000313" key="17">
    <source>
        <dbReference type="EMBL" id="ADY86106.1"/>
    </source>
</evidence>
<gene>
    <name evidence="17" type="primary">NADH6</name>
</gene>
<evidence type="ECO:0000256" key="6">
    <source>
        <dbReference type="ARBA" id="ARBA00022660"/>
    </source>
</evidence>
<evidence type="ECO:0000256" key="8">
    <source>
        <dbReference type="ARBA" id="ARBA00022967"/>
    </source>
</evidence>
<keyword evidence="12 15" id="KW-0496">Mitochondrion</keyword>